<feature type="region of interest" description="Disordered" evidence="2">
    <location>
        <begin position="221"/>
        <end position="337"/>
    </location>
</feature>
<dbReference type="AlphaFoldDB" id="A0AAE0BZ66"/>
<feature type="compositionally biased region" description="Polar residues" evidence="2">
    <location>
        <begin position="317"/>
        <end position="336"/>
    </location>
</feature>
<evidence type="ECO:0000256" key="1">
    <source>
        <dbReference type="SAM" id="Coils"/>
    </source>
</evidence>
<comment type="caution">
    <text evidence="4">The sequence shown here is derived from an EMBL/GenBank/DDBJ whole genome shotgun (WGS) entry which is preliminary data.</text>
</comment>
<dbReference type="EMBL" id="LGRX02031714">
    <property type="protein sequence ID" value="KAK3244558.1"/>
    <property type="molecule type" value="Genomic_DNA"/>
</dbReference>
<dbReference type="Gene3D" id="1.20.5.170">
    <property type="match status" value="1"/>
</dbReference>
<feature type="coiled-coil region" evidence="1">
    <location>
        <begin position="58"/>
        <end position="181"/>
    </location>
</feature>
<proteinExistence type="predicted"/>
<protein>
    <submittedName>
        <fullName evidence="4">Uncharacterized protein</fullName>
    </submittedName>
</protein>
<keyword evidence="1" id="KW-0175">Coiled coil</keyword>
<feature type="compositionally biased region" description="Polar residues" evidence="2">
    <location>
        <begin position="297"/>
        <end position="306"/>
    </location>
</feature>
<reference evidence="4" key="2">
    <citation type="submission" date="2023-06" db="EMBL/GenBank/DDBJ databases">
        <title>Long-read-based genome assembly of the green algal bacterivore Cymbomonas tetramitiformis.</title>
        <authorList>
            <person name="Gyaltshen Y."/>
            <person name="Rozenberg A."/>
            <person name="Paasch A."/>
            <person name="Burns J.A."/>
            <person name="Warring S."/>
            <person name="Larson R."/>
            <person name="Maurer-Alcala X."/>
            <person name="Dacks J."/>
            <person name="Kim E."/>
        </authorList>
    </citation>
    <scope>NUCLEOTIDE SEQUENCE</scope>
    <source>
        <strain evidence="4">PLY_AMNH</strain>
    </source>
</reference>
<gene>
    <name evidence="4" type="ORF">CYMTET_45830</name>
    <name evidence="3" type="ORF">CYMTET_45831</name>
</gene>
<organism evidence="4 5">
    <name type="scientific">Cymbomonas tetramitiformis</name>
    <dbReference type="NCBI Taxonomy" id="36881"/>
    <lineage>
        <taxon>Eukaryota</taxon>
        <taxon>Viridiplantae</taxon>
        <taxon>Chlorophyta</taxon>
        <taxon>Pyramimonadophyceae</taxon>
        <taxon>Pyramimonadales</taxon>
        <taxon>Pyramimonadaceae</taxon>
        <taxon>Cymbomonas</taxon>
    </lineage>
</organism>
<reference evidence="4 5" key="1">
    <citation type="journal article" date="2015" name="Genome Biol. Evol.">
        <title>Comparative Genomics of a Bacterivorous Green Alga Reveals Evolutionary Causalities and Consequences of Phago-Mixotrophic Mode of Nutrition.</title>
        <authorList>
            <person name="Burns J.A."/>
            <person name="Paasch A."/>
            <person name="Narechania A."/>
            <person name="Kim E."/>
        </authorList>
    </citation>
    <scope>NUCLEOTIDE SEQUENCE [LARGE SCALE GENOMIC DNA]</scope>
    <source>
        <strain evidence="4">PLY_AMNH</strain>
    </source>
</reference>
<sequence length="370" mass="41851">MSEKKPGWLKVAQKATGKDLAQLTVASLLEKQLFGVVDSAVGLASKSMKDSRAGSVQLVKCEKEMKEDRARMQNAEVRAQSAEDKVKNLELKVKALESKNRVLQEQRKDEKEQMQSDIDRLNAQLERFEKEVILALRSGVAQPDSLYRRCILEVAARHQDLDNLSTEYARLRTENEYLREDLFVARQDMCTALDRIHNLATLNEPHQHFVNMVMRERDYWQSSSRKKGREIDVQHQIEPAQNRSSPRSSKSGRSKSPRRLNGPPDTPEALTLNPGAWFHNPTLPDPNSTIPVDPRSPISSAMQSPRSPHISAFMTPRSPTATSLTPRGGSLSQQTHSRAHFITPRETPKWVERSVTTEETLRRYVNAGAA</sequence>
<accession>A0AAE0BZ66</accession>
<evidence type="ECO:0000313" key="5">
    <source>
        <dbReference type="Proteomes" id="UP001190700"/>
    </source>
</evidence>
<evidence type="ECO:0000313" key="3">
    <source>
        <dbReference type="EMBL" id="KAK3244558.1"/>
    </source>
</evidence>
<dbReference type="Proteomes" id="UP001190700">
    <property type="component" value="Unassembled WGS sequence"/>
</dbReference>
<keyword evidence="5" id="KW-1185">Reference proteome</keyword>
<evidence type="ECO:0000313" key="4">
    <source>
        <dbReference type="EMBL" id="KAK3244560.1"/>
    </source>
</evidence>
<name>A0AAE0BZ66_9CHLO</name>
<dbReference type="EMBL" id="LGRX02031713">
    <property type="protein sequence ID" value="KAK3244560.1"/>
    <property type="molecule type" value="Genomic_DNA"/>
</dbReference>
<evidence type="ECO:0000256" key="2">
    <source>
        <dbReference type="SAM" id="MobiDB-lite"/>
    </source>
</evidence>